<evidence type="ECO:0000313" key="3">
    <source>
        <dbReference type="Proteomes" id="UP001499878"/>
    </source>
</evidence>
<dbReference type="Proteomes" id="UP001499878">
    <property type="component" value="Unassembled WGS sequence"/>
</dbReference>
<organism evidence="2 3">
    <name type="scientific">Streptomyces thinghirensis</name>
    <dbReference type="NCBI Taxonomy" id="551547"/>
    <lineage>
        <taxon>Bacteria</taxon>
        <taxon>Bacillati</taxon>
        <taxon>Actinomycetota</taxon>
        <taxon>Actinomycetes</taxon>
        <taxon>Kitasatosporales</taxon>
        <taxon>Streptomycetaceae</taxon>
        <taxon>Streptomyces</taxon>
    </lineage>
</organism>
<feature type="region of interest" description="Disordered" evidence="1">
    <location>
        <begin position="68"/>
        <end position="88"/>
    </location>
</feature>
<accession>A0ABP9T211</accession>
<gene>
    <name evidence="2" type="ORF">GCM10023323_16710</name>
</gene>
<protein>
    <submittedName>
        <fullName evidence="2">Uncharacterized protein</fullName>
    </submittedName>
</protein>
<evidence type="ECO:0000256" key="1">
    <source>
        <dbReference type="SAM" id="MobiDB-lite"/>
    </source>
</evidence>
<comment type="caution">
    <text evidence="2">The sequence shown here is derived from an EMBL/GenBank/DDBJ whole genome shotgun (WGS) entry which is preliminary data.</text>
</comment>
<evidence type="ECO:0000313" key="2">
    <source>
        <dbReference type="EMBL" id="GAA5206219.1"/>
    </source>
</evidence>
<reference evidence="3" key="1">
    <citation type="journal article" date="2019" name="Int. J. Syst. Evol. Microbiol.">
        <title>The Global Catalogue of Microorganisms (GCM) 10K type strain sequencing project: providing services to taxonomists for standard genome sequencing and annotation.</title>
        <authorList>
            <consortium name="The Broad Institute Genomics Platform"/>
            <consortium name="The Broad Institute Genome Sequencing Center for Infectious Disease"/>
            <person name="Wu L."/>
            <person name="Ma J."/>
        </authorList>
    </citation>
    <scope>NUCLEOTIDE SEQUENCE [LARGE SCALE GENOMIC DNA]</scope>
    <source>
        <strain evidence="3">JCM 18306</strain>
    </source>
</reference>
<keyword evidence="3" id="KW-1185">Reference proteome</keyword>
<sequence>MQSSTIERLHRTPDIDLELSTHCEHLRGRYKTIGLILDVAYIEGALGFDVPHAVRRTTAWQNVGAFTRGLRAPGHPHRRSQDHRVPPP</sequence>
<name>A0ABP9T211_9ACTN</name>
<dbReference type="EMBL" id="BAABJR010000004">
    <property type="protein sequence ID" value="GAA5206219.1"/>
    <property type="molecule type" value="Genomic_DNA"/>
</dbReference>
<proteinExistence type="predicted"/>